<proteinExistence type="predicted"/>
<dbReference type="RefSeq" id="WP_166855969.1">
    <property type="nucleotide sequence ID" value="NZ_CP063989.1"/>
</dbReference>
<organism evidence="1 2">
    <name type="scientific">Actinomyces respiraculi</name>
    <dbReference type="NCBI Taxonomy" id="2744574"/>
    <lineage>
        <taxon>Bacteria</taxon>
        <taxon>Bacillati</taxon>
        <taxon>Actinomycetota</taxon>
        <taxon>Actinomycetes</taxon>
        <taxon>Actinomycetales</taxon>
        <taxon>Actinomycetaceae</taxon>
        <taxon>Actinomyces</taxon>
    </lineage>
</organism>
<dbReference type="EMBL" id="CP063989">
    <property type="protein sequence ID" value="QPL04927.1"/>
    <property type="molecule type" value="Genomic_DNA"/>
</dbReference>
<sequence>MTNSIRDHGTWESIPMPQVGQVTLTIVSRGADCDLTVQGGTVAPRYLGANRESLVLPPQLVPQSGRVVVRAVSRGGQPFPADHVVDLAVAAGTTSVLLRGIPVAGQIEAGIATIERGDGSLVLRPGEGGIATLGLGGWCAKRREEDNRPVVPTITRIVVDTSSSMRFHDDEVRALLTWVEDLYDTVGTERPEVRSGHVDGHTERGVGYVVGPSGSGRTVTVTDLPLLDSDGESLVLGAPELLRALPSALAFCPSEELWAELKREDKAFTDQTLRTLDPLLEWVSRPATMIGALS</sequence>
<protein>
    <submittedName>
        <fullName evidence="1">Uncharacterized protein</fullName>
    </submittedName>
</protein>
<evidence type="ECO:0000313" key="2">
    <source>
        <dbReference type="Proteomes" id="UP000594637"/>
    </source>
</evidence>
<dbReference type="AlphaFoldDB" id="A0A7T0LJI7"/>
<name>A0A7T0LJI7_9ACTO</name>
<dbReference type="Proteomes" id="UP000594637">
    <property type="component" value="Chromosome"/>
</dbReference>
<reference evidence="1 2" key="1">
    <citation type="submission" date="2020-11" db="EMBL/GenBank/DDBJ databases">
        <title>Actinomyces sp. ZJ750.</title>
        <authorList>
            <person name="Zhou J."/>
        </authorList>
    </citation>
    <scope>NUCLEOTIDE SEQUENCE [LARGE SCALE GENOMIC DNA]</scope>
    <source>
        <strain evidence="1 2">ZJ750</strain>
    </source>
</reference>
<accession>A0A7T0LJI7</accession>
<evidence type="ECO:0000313" key="1">
    <source>
        <dbReference type="EMBL" id="QPL04927.1"/>
    </source>
</evidence>
<gene>
    <name evidence="1" type="ORF">ID810_09265</name>
</gene>
<dbReference type="KEGG" id="arep:ID810_09265"/>
<keyword evidence="2" id="KW-1185">Reference proteome</keyword>